<dbReference type="Pfam" id="PF00931">
    <property type="entry name" value="NB-ARC"/>
    <property type="match status" value="1"/>
</dbReference>
<feature type="domain" description="Disease resistance protein winged helix" evidence="8">
    <location>
        <begin position="422"/>
        <end position="489"/>
    </location>
</feature>
<proteinExistence type="predicted"/>
<dbReference type="InterPro" id="IPR036388">
    <property type="entry name" value="WH-like_DNA-bd_sf"/>
</dbReference>
<comment type="caution">
    <text evidence="10">The sequence shown here is derived from an EMBL/GenBank/DDBJ whole genome shotgun (WGS) entry which is preliminary data.</text>
</comment>
<protein>
    <recommendedName>
        <fullName evidence="12">Rx N-terminal domain-containing protein</fullName>
    </recommendedName>
</protein>
<keyword evidence="2" id="KW-0677">Repeat</keyword>
<dbReference type="InterPro" id="IPR032675">
    <property type="entry name" value="LRR_dom_sf"/>
</dbReference>
<dbReference type="PANTHER" id="PTHR36766:SF70">
    <property type="entry name" value="DISEASE RESISTANCE PROTEIN RGA4"/>
    <property type="match status" value="1"/>
</dbReference>
<dbReference type="Pfam" id="PF23559">
    <property type="entry name" value="WHD_DRP"/>
    <property type="match status" value="1"/>
</dbReference>
<evidence type="ECO:0000259" key="6">
    <source>
        <dbReference type="Pfam" id="PF00931"/>
    </source>
</evidence>
<dbReference type="Proteomes" id="UP001174677">
    <property type="component" value="Chromosome 14"/>
</dbReference>
<dbReference type="Gene3D" id="1.20.5.4130">
    <property type="match status" value="1"/>
</dbReference>
<evidence type="ECO:0000256" key="4">
    <source>
        <dbReference type="ARBA" id="ARBA00022821"/>
    </source>
</evidence>
<accession>A0ABQ9L812</accession>
<evidence type="ECO:0000256" key="2">
    <source>
        <dbReference type="ARBA" id="ARBA00022737"/>
    </source>
</evidence>
<feature type="domain" description="R13L1/DRL21-like LRR repeat region" evidence="9">
    <location>
        <begin position="663"/>
        <end position="797"/>
    </location>
</feature>
<evidence type="ECO:0000256" key="1">
    <source>
        <dbReference type="ARBA" id="ARBA00022614"/>
    </source>
</evidence>
<organism evidence="10 11">
    <name type="scientific">Hevea brasiliensis</name>
    <name type="common">Para rubber tree</name>
    <name type="synonym">Siphonia brasiliensis</name>
    <dbReference type="NCBI Taxonomy" id="3981"/>
    <lineage>
        <taxon>Eukaryota</taxon>
        <taxon>Viridiplantae</taxon>
        <taxon>Streptophyta</taxon>
        <taxon>Embryophyta</taxon>
        <taxon>Tracheophyta</taxon>
        <taxon>Spermatophyta</taxon>
        <taxon>Magnoliopsida</taxon>
        <taxon>eudicotyledons</taxon>
        <taxon>Gunneridae</taxon>
        <taxon>Pentapetalae</taxon>
        <taxon>rosids</taxon>
        <taxon>fabids</taxon>
        <taxon>Malpighiales</taxon>
        <taxon>Euphorbiaceae</taxon>
        <taxon>Crotonoideae</taxon>
        <taxon>Micrandreae</taxon>
        <taxon>Hevea</taxon>
    </lineage>
</organism>
<dbReference type="InterPro" id="IPR056789">
    <property type="entry name" value="LRR_R13L1-DRL21"/>
</dbReference>
<sequence length="1143" mass="129744">MAEMILSFVVDGTLSRVASLITEEIISARNLKDDLKGLQDSLIMIHDVLQDAEERQTGKETVKLWMKKLKDVAYDAEDVQMQEQLGREVCNFFPFSNGTCYVKKAALHVKMAHKVRKINDSLNKIKNEAIGFGLQVLSRDRIMPQMDLDQVTDSVLDNPVVGREADVFKIVNLLSCSSDQQVLTIVPIVSMGGLGKTALAKLACQEVIEKRLFDLQIWVCVSDHFDCARILGEMLQTLNANTGGMTNKDSILQQLEKELENKKFLLVLDDVWNNESERWNELKTRLIRISRNSGNAILVTTRSEKVASIVETSTHCSHTLNLLSDDECWSIMKERAFGSEPIPLDLECIGKEIAKKCGGVPLVAKVLGGTMGLKRDKEAWLSIKSNNVLNASDNKDNTESILKLSFDHLPPYLKSCFAYCSIFPKDFRIKKEELIQLRMAEGLLGLSNEDEGNMYYNALLQNSLFQDVERDEFGNIIACKMHDLVHDLALSLSKSETLNLENCSIGDDISCVRRSYVDSQNATILMAVSKGNVKKLRSLFIKDDVFDESWKMKSLQALNLNGAYIEKLPSSVGKLKHLRYLDISWTDIKVLPESITKLYNLQTLIFLRCYSLKEVPRNKICNLISLRHIEFDDDDHMPSMMGSLTCLQTLRLFVVGPNRGGSIQELEFLNQLSGELEIKYLEEVRDKEEAKKSNLQGKTKLKALRFVWSYRAVISSNDEQVLESLEPHPNIERIRIYNYLGEKFPPWLYMMKILSEGDSFIVFDKLMELHLVDCKWCDELPRLGHLRHLKMLEIGGMHKISCIGNEFYSIDGRNTSHAGRLFPALEQLSIYDMESLVEWKAPPVDEGGESSVFSCLEELSIFICPRLRKIPLSNLSLLRRLSIKACNELLFDEVHSFPSLKSITIGECSKLTYLPSGLKSSTSLESLEIYSCEGLTSISKYLGELHYLNNLQIMECQNFSYFPETILAGLSLTRLRNLQVGSFLEELDSFPFLNSIQELSSLECLTIFGDHGGRIKSLPDQLQCLTGLNSLSICSFKGVEALPEWLGNLLSLQFLEIWNCDNLKYLPTATAMQRLSKLRKLNIFGCSVPRENCAKGSGSEWSKICHIPDTNICKFTNHLFSFLLLTNLNKNVTYFRFEWYKQK</sequence>
<keyword evidence="1" id="KW-0433">Leucine-rich repeat</keyword>
<dbReference type="EMBL" id="JARPOI010000014">
    <property type="protein sequence ID" value="KAJ9160478.1"/>
    <property type="molecule type" value="Genomic_DNA"/>
</dbReference>
<feature type="domain" description="R13L1/DRL21-like LRR repeat region" evidence="9">
    <location>
        <begin position="1020"/>
        <end position="1084"/>
    </location>
</feature>
<evidence type="ECO:0000256" key="5">
    <source>
        <dbReference type="ARBA" id="ARBA00022840"/>
    </source>
</evidence>
<evidence type="ECO:0000313" key="11">
    <source>
        <dbReference type="Proteomes" id="UP001174677"/>
    </source>
</evidence>
<keyword evidence="4" id="KW-0611">Plant defense</keyword>
<dbReference type="Gene3D" id="3.40.50.300">
    <property type="entry name" value="P-loop containing nucleotide triphosphate hydrolases"/>
    <property type="match status" value="1"/>
</dbReference>
<evidence type="ECO:0000259" key="8">
    <source>
        <dbReference type="Pfam" id="PF23559"/>
    </source>
</evidence>
<keyword evidence="3" id="KW-0547">Nucleotide-binding</keyword>
<dbReference type="Gene3D" id="3.80.10.10">
    <property type="entry name" value="Ribonuclease Inhibitor"/>
    <property type="match status" value="2"/>
</dbReference>
<evidence type="ECO:0000259" key="7">
    <source>
        <dbReference type="Pfam" id="PF18052"/>
    </source>
</evidence>
<dbReference type="Pfam" id="PF18052">
    <property type="entry name" value="Rx_N"/>
    <property type="match status" value="1"/>
</dbReference>
<dbReference type="InterPro" id="IPR058922">
    <property type="entry name" value="WHD_DRP"/>
</dbReference>
<dbReference type="Pfam" id="PF25019">
    <property type="entry name" value="LRR_R13L1-DRL21"/>
    <property type="match status" value="2"/>
</dbReference>
<dbReference type="CDD" id="cd14798">
    <property type="entry name" value="RX-CC_like"/>
    <property type="match status" value="1"/>
</dbReference>
<dbReference type="InterPro" id="IPR027417">
    <property type="entry name" value="P-loop_NTPase"/>
</dbReference>
<dbReference type="SUPFAM" id="SSF52058">
    <property type="entry name" value="L domain-like"/>
    <property type="match status" value="1"/>
</dbReference>
<dbReference type="Gene3D" id="1.10.8.430">
    <property type="entry name" value="Helical domain of apoptotic protease-activating factors"/>
    <property type="match status" value="1"/>
</dbReference>
<dbReference type="InterPro" id="IPR041118">
    <property type="entry name" value="Rx_N"/>
</dbReference>
<dbReference type="Gene3D" id="1.10.10.10">
    <property type="entry name" value="Winged helix-like DNA-binding domain superfamily/Winged helix DNA-binding domain"/>
    <property type="match status" value="1"/>
</dbReference>
<reference evidence="10" key="1">
    <citation type="journal article" date="2023" name="Plant Biotechnol. J.">
        <title>Chromosome-level wild Hevea brasiliensis genome provides new tools for genomic-assisted breeding and valuable loci to elevate rubber yield.</title>
        <authorList>
            <person name="Cheng H."/>
            <person name="Song X."/>
            <person name="Hu Y."/>
            <person name="Wu T."/>
            <person name="Yang Q."/>
            <person name="An Z."/>
            <person name="Feng S."/>
            <person name="Deng Z."/>
            <person name="Wu W."/>
            <person name="Zeng X."/>
            <person name="Tu M."/>
            <person name="Wang X."/>
            <person name="Huang H."/>
        </authorList>
    </citation>
    <scope>NUCLEOTIDE SEQUENCE</scope>
    <source>
        <strain evidence="10">MT/VB/25A 57/8</strain>
    </source>
</reference>
<evidence type="ECO:0000259" key="9">
    <source>
        <dbReference type="Pfam" id="PF25019"/>
    </source>
</evidence>
<gene>
    <name evidence="10" type="ORF">P3X46_025876</name>
</gene>
<dbReference type="PANTHER" id="PTHR36766">
    <property type="entry name" value="PLANT BROAD-SPECTRUM MILDEW RESISTANCE PROTEIN RPW8"/>
    <property type="match status" value="1"/>
</dbReference>
<feature type="domain" description="NB-ARC" evidence="6">
    <location>
        <begin position="164"/>
        <end position="337"/>
    </location>
</feature>
<name>A0ABQ9L812_HEVBR</name>
<evidence type="ECO:0008006" key="12">
    <source>
        <dbReference type="Google" id="ProtNLM"/>
    </source>
</evidence>
<keyword evidence="5" id="KW-0067">ATP-binding</keyword>
<evidence type="ECO:0000256" key="3">
    <source>
        <dbReference type="ARBA" id="ARBA00022741"/>
    </source>
</evidence>
<dbReference type="InterPro" id="IPR038005">
    <property type="entry name" value="RX-like_CC"/>
</dbReference>
<feature type="domain" description="Disease resistance N-terminal" evidence="7">
    <location>
        <begin position="10"/>
        <end position="79"/>
    </location>
</feature>
<keyword evidence="11" id="KW-1185">Reference proteome</keyword>
<dbReference type="InterPro" id="IPR002182">
    <property type="entry name" value="NB-ARC"/>
</dbReference>
<dbReference type="SUPFAM" id="SSF52540">
    <property type="entry name" value="P-loop containing nucleoside triphosphate hydrolases"/>
    <property type="match status" value="1"/>
</dbReference>
<dbReference type="PRINTS" id="PR00364">
    <property type="entry name" value="DISEASERSIST"/>
</dbReference>
<evidence type="ECO:0000313" key="10">
    <source>
        <dbReference type="EMBL" id="KAJ9160478.1"/>
    </source>
</evidence>
<dbReference type="InterPro" id="IPR042197">
    <property type="entry name" value="Apaf_helical"/>
</dbReference>
<dbReference type="SUPFAM" id="SSF52047">
    <property type="entry name" value="RNI-like"/>
    <property type="match status" value="1"/>
</dbReference>